<keyword evidence="13" id="KW-1185">Reference proteome</keyword>
<evidence type="ECO:0000256" key="1">
    <source>
        <dbReference type="ARBA" id="ARBA00001971"/>
    </source>
</evidence>
<dbReference type="InterPro" id="IPR002403">
    <property type="entry name" value="Cyt_P450_E_grp-IV"/>
</dbReference>
<feature type="region of interest" description="Disordered" evidence="9">
    <location>
        <begin position="1570"/>
        <end position="1590"/>
    </location>
</feature>
<keyword evidence="6 8" id="KW-0408">Iron</keyword>
<dbReference type="InterPro" id="IPR015338">
    <property type="entry name" value="GT64_dom"/>
</dbReference>
<reference evidence="12 13" key="2">
    <citation type="journal article" date="2012" name="Open Biol.">
        <title>Characteristics of nucleosomes and linker DNA regions on the genome of the basidiomycete Mixia osmundae revealed by mono- and dinucleosome mapping.</title>
        <authorList>
            <person name="Nishida H."/>
            <person name="Kondo S."/>
            <person name="Matsumoto T."/>
            <person name="Suzuki Y."/>
            <person name="Yoshikawa H."/>
            <person name="Taylor T.D."/>
            <person name="Sugiyama J."/>
        </authorList>
    </citation>
    <scope>NUCLEOTIDE SEQUENCE [LARGE SCALE GENOMIC DNA]</scope>
    <source>
        <strain evidence="13">CBS 9802 / IAM 14324 / JCM 22182 / KY 12970</strain>
    </source>
</reference>
<dbReference type="GO" id="GO:0016705">
    <property type="term" value="F:oxidoreductase activity, acting on paired donors, with incorporation or reduction of molecular oxygen"/>
    <property type="evidence" value="ECO:0007669"/>
    <property type="project" value="InterPro"/>
</dbReference>
<comment type="cofactor">
    <cofactor evidence="1 8">
        <name>heme</name>
        <dbReference type="ChEBI" id="CHEBI:30413"/>
    </cofactor>
</comment>
<evidence type="ECO:0000256" key="9">
    <source>
        <dbReference type="SAM" id="MobiDB-lite"/>
    </source>
</evidence>
<evidence type="ECO:0000256" key="8">
    <source>
        <dbReference type="PIRSR" id="PIRSR602403-1"/>
    </source>
</evidence>
<sequence>MANRRNHLTVDSTADLRSRIPTSLATPVSWTFAAGSTAEPCLPSPGLYPAVSVSKLKHITRPSRALRWTVLIATTLLVLYGVSRPSSIAKERSTLRQPAIIDGKVLDESDLKGHASLASWHSLTFARRLTLWRQAPSVKQSHIGFESVEKAFDFTICLAGNAETEDQAQRVYNQWAGLFPYAAYVWGNQNTTTPGFEKRVRPARTDSLHFVRTTGKSHAFAHGLHLAVKTISSLYECEYIFTHDDDLFFSQAPHLRLESSSQSQDEAVLLARRLYLLLAQYRPAIAGFPWAVGDERFPAMTALKTHFFGQPVAPLTGFDNGMVIYHKTTLDLFFPFAPRGEGGFVGKWTLGAHFLQLFAPLIFKEHAIRLNAIVYTNSVNLDNQRPSANAKIVIEHGLAHMSWSRHEYEFPQNAAYIAFLRSGLINRTQRFGRYMTLADVSLPKPYGEKGYSREWIVSRLAEFYDPLHEAVSNVPMLQDFNRAELASLSPTAFSIKIIMFTYNRIDSFKRAWRAVSQSHSIDLPVAIEIHIDYDPEMSQERRAEYAELLNSLSLPWANVTLQRVASRLGLKQQVLTSWRPTSNNEYAIMIEDDIEVSPYFLQYAQKMILAYAHSQDRGDHRLFGISLYNLRYNEATESFLPDTRPKGVFAFQCPVSWGAIFFPEPWRRFLTYERDISKRGIDPIAPDMLTNRWPYQASWKKTFYRFLIESRGYLLFNNLPGELSFSTNHVEVGTNDKPHNAYAHKLIEAKFTVPLLQDLQDLPYGYEPFATPSLAQLPIYSPQFAQLNSLHDLTGGEDEVSSFDKCTMIMTVYSRNATIIDRLRHYHSLPYLGQIVVIWQNLEAPLPHITESEFNVPIAFLPMQRNSMNNRFVNHPEIKHSCIVNMDDDFDMPHEHLKYAIETWRGHFWNHLVGFSHQGRNHIVLPANESSSEKTLYSPTFMSPQLLGDRKPFYSMVLPSGFIYHRKYLVAYEHLPSSAHELVDRTNNCDDLLFNYLVANATQSGPILIDAWASMIPSLGVAGLWSRPTHMGVRTECLEDLNAIFGHNPLRYTTTMFKIQHETTVPGLHHHASQIELPHRYPCNRTLYDLTGSCSLDISAKAPAIWVISQSIQTMWLLLIVLASITYAYWRRRAPTSKHAPYYASKIPIVGGAIELGTDQDKMYESIQGMGGVARLRLPRQTLVTDRKAIRAIYATGGAQLSMEMIRMDIHASVFGTSKAANVIAKIKGMHSIHSRGIATSKTGVWLDLFADVIRDKLMHEAELVHTPIILLDWIGAIIYESSSRMMFGPMYDATGMLAAFRAFDAGFPLLAAGVPSCFLPAAIKGREQLVDSFERWLQEGGDAYACPMTKEMAAHLRSCMSLRDAATLHMGDNWALQGNTTYAVYFCLIFIYQRPDLLAKIRLELRAHLQSDPELSGIEAARDLVLNISKLGSETTDALPYLTAVLLETLRVCTSTFSIRKVEQDMSIATTKGSFAAAKGEYLICCVRAVQMDSEVWRDPKIWRPERFLTDNADGHMNCTLPSSDDFLAFGGGISRCEGRHLAQAQIKCCLALVLTLFDIEVSGCVDQTGRDKSSLPLPDGSGTGMWPGFESSRVGMGMMHPDGGVRVKLSTVC</sequence>
<comment type="similarity">
    <text evidence="2">Belongs to the cytochrome P450 family.</text>
</comment>
<evidence type="ECO:0000256" key="5">
    <source>
        <dbReference type="ARBA" id="ARBA00022723"/>
    </source>
</evidence>
<evidence type="ECO:0000313" key="12">
    <source>
        <dbReference type="EMBL" id="GAA98239.1"/>
    </source>
</evidence>
<dbReference type="STRING" id="764103.G7E5X9"/>
<evidence type="ECO:0000256" key="4">
    <source>
        <dbReference type="ARBA" id="ARBA00022679"/>
    </source>
</evidence>
<dbReference type="InterPro" id="IPR029044">
    <property type="entry name" value="Nucleotide-diphossugar_trans"/>
</dbReference>
<dbReference type="InParanoid" id="G7E5X9"/>
<dbReference type="InterPro" id="IPR001128">
    <property type="entry name" value="Cyt_P450"/>
</dbReference>
<dbReference type="SUPFAM" id="SSF48264">
    <property type="entry name" value="Cytochrome P450"/>
    <property type="match status" value="1"/>
</dbReference>
<keyword evidence="3 8" id="KW-0349">Heme</keyword>
<name>G7E5X9_MIXOS</name>
<keyword evidence="4" id="KW-0808">Transferase</keyword>
<dbReference type="Gene3D" id="3.90.550.10">
    <property type="entry name" value="Spore Coat Polysaccharide Biosynthesis Protein SpsA, Chain A"/>
    <property type="match status" value="2"/>
</dbReference>
<dbReference type="Pfam" id="PF09258">
    <property type="entry name" value="Glyco_transf_64"/>
    <property type="match status" value="1"/>
</dbReference>
<keyword evidence="10" id="KW-0812">Transmembrane</keyword>
<dbReference type="eggNOG" id="KOG2264">
    <property type="taxonomic scope" value="Eukaryota"/>
</dbReference>
<feature type="binding site" description="axial binding residue" evidence="8">
    <location>
        <position position="1538"/>
    </location>
    <ligand>
        <name>heme</name>
        <dbReference type="ChEBI" id="CHEBI:30413"/>
    </ligand>
    <ligandPart>
        <name>Fe</name>
        <dbReference type="ChEBI" id="CHEBI:18248"/>
    </ligandPart>
</feature>
<dbReference type="PRINTS" id="PR00465">
    <property type="entry name" value="EP450IV"/>
</dbReference>
<accession>G7E5X9</accession>
<dbReference type="Pfam" id="PF00067">
    <property type="entry name" value="p450"/>
    <property type="match status" value="1"/>
</dbReference>
<keyword evidence="5 8" id="KW-0479">Metal-binding</keyword>
<comment type="caution">
    <text evidence="12">The sequence shown here is derived from an EMBL/GenBank/DDBJ whole genome shotgun (WGS) entry which is preliminary data.</text>
</comment>
<evidence type="ECO:0000313" key="13">
    <source>
        <dbReference type="Proteomes" id="UP000009131"/>
    </source>
</evidence>
<keyword evidence="10" id="KW-1133">Transmembrane helix</keyword>
<dbReference type="Gene3D" id="1.10.630.10">
    <property type="entry name" value="Cytochrome P450"/>
    <property type="match status" value="1"/>
</dbReference>
<organism evidence="12 13">
    <name type="scientific">Mixia osmundae (strain CBS 9802 / IAM 14324 / JCM 22182 / KY 12970)</name>
    <dbReference type="NCBI Taxonomy" id="764103"/>
    <lineage>
        <taxon>Eukaryota</taxon>
        <taxon>Fungi</taxon>
        <taxon>Dikarya</taxon>
        <taxon>Basidiomycota</taxon>
        <taxon>Pucciniomycotina</taxon>
        <taxon>Mixiomycetes</taxon>
        <taxon>Mixiales</taxon>
        <taxon>Mixiaceae</taxon>
        <taxon>Mixia</taxon>
    </lineage>
</organism>
<feature type="domain" description="Glycosyl transferase 64" evidence="11">
    <location>
        <begin position="807"/>
        <end position="1057"/>
    </location>
</feature>
<dbReference type="GO" id="GO:0016757">
    <property type="term" value="F:glycosyltransferase activity"/>
    <property type="evidence" value="ECO:0007669"/>
    <property type="project" value="InterPro"/>
</dbReference>
<evidence type="ECO:0000259" key="11">
    <source>
        <dbReference type="Pfam" id="PF09258"/>
    </source>
</evidence>
<dbReference type="GO" id="GO:0005506">
    <property type="term" value="F:iron ion binding"/>
    <property type="evidence" value="ECO:0007669"/>
    <property type="project" value="InterPro"/>
</dbReference>
<dbReference type="Proteomes" id="UP000009131">
    <property type="component" value="Unassembled WGS sequence"/>
</dbReference>
<dbReference type="InterPro" id="IPR050529">
    <property type="entry name" value="CYP450_sterol_14alpha_dmase"/>
</dbReference>
<keyword evidence="7" id="KW-1015">Disulfide bond</keyword>
<dbReference type="RefSeq" id="XP_014569240.1">
    <property type="nucleotide sequence ID" value="XM_014713754.1"/>
</dbReference>
<reference evidence="12 13" key="1">
    <citation type="journal article" date="2011" name="J. Gen. Appl. Microbiol.">
        <title>Draft genome sequencing of the enigmatic basidiomycete Mixia osmundae.</title>
        <authorList>
            <person name="Nishida H."/>
            <person name="Nagatsuka Y."/>
            <person name="Sugiyama J."/>
        </authorList>
    </citation>
    <scope>NUCLEOTIDE SEQUENCE [LARGE SCALE GENOMIC DNA]</scope>
    <source>
        <strain evidence="13">CBS 9802 / IAM 14324 / JCM 22182 / KY 12970</strain>
    </source>
</reference>
<dbReference type="HOGENOM" id="CLU_243739_0_0_1"/>
<feature type="transmembrane region" description="Helical" evidence="10">
    <location>
        <begin position="65"/>
        <end position="83"/>
    </location>
</feature>
<dbReference type="GO" id="GO:0016020">
    <property type="term" value="C:membrane"/>
    <property type="evidence" value="ECO:0007669"/>
    <property type="project" value="InterPro"/>
</dbReference>
<dbReference type="GO" id="GO:0008395">
    <property type="term" value="F:steroid hydroxylase activity"/>
    <property type="evidence" value="ECO:0007669"/>
    <property type="project" value="TreeGrafter"/>
</dbReference>
<proteinExistence type="inferred from homology"/>
<keyword evidence="10" id="KW-0472">Membrane</keyword>
<dbReference type="EMBL" id="BABT02000150">
    <property type="protein sequence ID" value="GAA98239.1"/>
    <property type="molecule type" value="Genomic_DNA"/>
</dbReference>
<evidence type="ECO:0000256" key="10">
    <source>
        <dbReference type="SAM" id="Phobius"/>
    </source>
</evidence>
<protein>
    <recommendedName>
        <fullName evidence="11">Glycosyl transferase 64 domain-containing protein</fullName>
    </recommendedName>
</protein>
<gene>
    <name evidence="12" type="primary">Mo04922</name>
    <name evidence="12" type="ORF">E5Q_04922</name>
</gene>
<evidence type="ECO:0000256" key="6">
    <source>
        <dbReference type="ARBA" id="ARBA00023004"/>
    </source>
</evidence>
<dbReference type="GO" id="GO:0020037">
    <property type="term" value="F:heme binding"/>
    <property type="evidence" value="ECO:0007669"/>
    <property type="project" value="InterPro"/>
</dbReference>
<evidence type="ECO:0000256" key="3">
    <source>
        <dbReference type="ARBA" id="ARBA00022617"/>
    </source>
</evidence>
<dbReference type="eggNOG" id="KOG0684">
    <property type="taxonomic scope" value="Eukaryota"/>
</dbReference>
<dbReference type="InterPro" id="IPR036396">
    <property type="entry name" value="Cyt_P450_sf"/>
</dbReference>
<dbReference type="PANTHER" id="PTHR24304">
    <property type="entry name" value="CYTOCHROME P450 FAMILY 7"/>
    <property type="match status" value="1"/>
</dbReference>
<dbReference type="SUPFAM" id="SSF53448">
    <property type="entry name" value="Nucleotide-diphospho-sugar transferases"/>
    <property type="match status" value="2"/>
</dbReference>
<dbReference type="PANTHER" id="PTHR24304:SF2">
    <property type="entry name" value="24-HYDROXYCHOLESTEROL 7-ALPHA-HYDROXYLASE"/>
    <property type="match status" value="1"/>
</dbReference>
<dbReference type="OrthoDB" id="2014201at2759"/>
<evidence type="ECO:0000256" key="7">
    <source>
        <dbReference type="ARBA" id="ARBA00023157"/>
    </source>
</evidence>
<evidence type="ECO:0000256" key="2">
    <source>
        <dbReference type="ARBA" id="ARBA00010617"/>
    </source>
</evidence>